<accession>A0A239C8J0</accession>
<evidence type="ECO:0000313" key="1">
    <source>
        <dbReference type="EMBL" id="SNS16557.1"/>
    </source>
</evidence>
<name>A0A239C8J0_9PSED</name>
<proteinExistence type="predicted"/>
<reference evidence="2" key="1">
    <citation type="submission" date="2017-06" db="EMBL/GenBank/DDBJ databases">
        <authorList>
            <person name="Varghese N."/>
            <person name="Submissions S."/>
        </authorList>
    </citation>
    <scope>NUCLEOTIDE SEQUENCE [LARGE SCALE GENOMIC DNA]</scope>
    <source>
        <strain evidence="2">CIP 108523</strain>
    </source>
</reference>
<gene>
    <name evidence="1" type="ORF">SAMN05216255_1571</name>
</gene>
<keyword evidence="2" id="KW-1185">Reference proteome</keyword>
<dbReference type="EMBL" id="FZOG01000002">
    <property type="protein sequence ID" value="SNS16557.1"/>
    <property type="molecule type" value="Genomic_DNA"/>
</dbReference>
<evidence type="ECO:0000313" key="2">
    <source>
        <dbReference type="Proteomes" id="UP000242915"/>
    </source>
</evidence>
<protein>
    <submittedName>
        <fullName evidence="1">Uncharacterized protein</fullName>
    </submittedName>
</protein>
<organism evidence="1 2">
    <name type="scientific">Pseudomonas segetis</name>
    <dbReference type="NCBI Taxonomy" id="298908"/>
    <lineage>
        <taxon>Bacteria</taxon>
        <taxon>Pseudomonadati</taxon>
        <taxon>Pseudomonadota</taxon>
        <taxon>Gammaproteobacteria</taxon>
        <taxon>Pseudomonadales</taxon>
        <taxon>Pseudomonadaceae</taxon>
        <taxon>Pseudomonas</taxon>
    </lineage>
</organism>
<sequence length="44" mass="5117">MTIICPSSKSLIEALNDRGFFMVVDLPRGTRFERRRGMHIVRLP</sequence>
<dbReference type="AlphaFoldDB" id="A0A239C8J0"/>
<dbReference type="Proteomes" id="UP000242915">
    <property type="component" value="Unassembled WGS sequence"/>
</dbReference>